<dbReference type="EMBL" id="CP037968">
    <property type="protein sequence ID" value="QYZ77989.1"/>
    <property type="molecule type" value="Genomic_DNA"/>
</dbReference>
<dbReference type="SMART" id="SM00419">
    <property type="entry name" value="HTH_CRP"/>
    <property type="match status" value="1"/>
</dbReference>
<dbReference type="PANTHER" id="PTHR36216">
    <property type="entry name" value="TRANSCRIPTIONAL REGULATOR, TRMB"/>
    <property type="match status" value="1"/>
</dbReference>
<accession>A0A8G0ZW95</accession>
<dbReference type="InterPro" id="IPR029046">
    <property type="entry name" value="LolA/LolB/LppX"/>
</dbReference>
<dbReference type="Gene3D" id="2.50.20.10">
    <property type="entry name" value="Lipoprotein localisation LolA/LolB/LppX"/>
    <property type="match status" value="1"/>
</dbReference>
<dbReference type="GO" id="GO:0003700">
    <property type="term" value="F:DNA-binding transcription factor activity"/>
    <property type="evidence" value="ECO:0007669"/>
    <property type="project" value="InterPro"/>
</dbReference>
<dbReference type="InterPro" id="IPR011991">
    <property type="entry name" value="ArsR-like_HTH"/>
</dbReference>
<organism evidence="2 3">
    <name type="scientific">Methanofollis formosanus</name>
    <dbReference type="NCBI Taxonomy" id="299308"/>
    <lineage>
        <taxon>Archaea</taxon>
        <taxon>Methanobacteriati</taxon>
        <taxon>Methanobacteriota</taxon>
        <taxon>Stenosarchaea group</taxon>
        <taxon>Methanomicrobia</taxon>
        <taxon>Methanomicrobiales</taxon>
        <taxon>Methanomicrobiaceae</taxon>
        <taxon>Methanofollis</taxon>
    </lineage>
</organism>
<evidence type="ECO:0000259" key="1">
    <source>
        <dbReference type="PROSITE" id="PS50987"/>
    </source>
</evidence>
<dbReference type="PANTHER" id="PTHR36216:SF1">
    <property type="entry name" value="HTH ARSR-TYPE DOMAIN-CONTAINING PROTEIN"/>
    <property type="match status" value="1"/>
</dbReference>
<dbReference type="PROSITE" id="PS50987">
    <property type="entry name" value="HTH_ARSR_2"/>
    <property type="match status" value="1"/>
</dbReference>
<dbReference type="OrthoDB" id="28610at2157"/>
<gene>
    <name evidence="2" type="ORF">E2N92_00375</name>
</gene>
<dbReference type="InterPro" id="IPR056504">
    <property type="entry name" value="HTH_HVO_0163_N"/>
</dbReference>
<protein>
    <submittedName>
        <fullName evidence="2">Winged helix-turn-helix transcriptional regulator</fullName>
    </submittedName>
</protein>
<reference evidence="2" key="1">
    <citation type="journal article" date="2005" name="Int. J. Syst. Evol. Microbiol.">
        <title>Methanofollis formosanus sp. nov., isolated from a fish pond.</title>
        <authorList>
            <person name="Wu S.Y."/>
            <person name="Chen S.C."/>
            <person name="Lai M.C."/>
        </authorList>
    </citation>
    <scope>NUCLEOTIDE SEQUENCE</scope>
    <source>
        <strain evidence="2">ML15</strain>
    </source>
</reference>
<dbReference type="InterPro" id="IPR036390">
    <property type="entry name" value="WH_DNA-bd_sf"/>
</dbReference>
<dbReference type="Pfam" id="PF24266">
    <property type="entry name" value="HTH_HVO_0163_N"/>
    <property type="match status" value="1"/>
</dbReference>
<dbReference type="Proteomes" id="UP000826709">
    <property type="component" value="Chromosome"/>
</dbReference>
<dbReference type="SUPFAM" id="SSF46785">
    <property type="entry name" value="Winged helix' DNA-binding domain"/>
    <property type="match status" value="2"/>
</dbReference>
<dbReference type="RefSeq" id="WP_220681729.1">
    <property type="nucleotide sequence ID" value="NZ_CP037968.1"/>
</dbReference>
<name>A0A8G0ZW95_9EURY</name>
<evidence type="ECO:0000313" key="2">
    <source>
        <dbReference type="EMBL" id="QYZ77989.1"/>
    </source>
</evidence>
<dbReference type="GO" id="GO:0003677">
    <property type="term" value="F:DNA binding"/>
    <property type="evidence" value="ECO:0007669"/>
    <property type="project" value="InterPro"/>
</dbReference>
<dbReference type="CDD" id="cd00090">
    <property type="entry name" value="HTH_ARSR"/>
    <property type="match status" value="2"/>
</dbReference>
<feature type="domain" description="HTH arsR-type" evidence="1">
    <location>
        <begin position="335"/>
        <end position="429"/>
    </location>
</feature>
<dbReference type="InterPro" id="IPR012318">
    <property type="entry name" value="HTH_CRP"/>
</dbReference>
<proteinExistence type="predicted"/>
<evidence type="ECO:0000313" key="3">
    <source>
        <dbReference type="Proteomes" id="UP000826709"/>
    </source>
</evidence>
<dbReference type="InterPro" id="IPR001845">
    <property type="entry name" value="HTH_ArsR_DNA-bd_dom"/>
</dbReference>
<reference evidence="2" key="2">
    <citation type="submission" date="2019-03" db="EMBL/GenBank/DDBJ databases">
        <authorList>
            <person name="Chen S.-C."/>
            <person name="Wu S.-Y."/>
            <person name="Lai M.-C."/>
        </authorList>
    </citation>
    <scope>NUCLEOTIDE SEQUENCE</scope>
    <source>
        <strain evidence="2">ML15</strain>
    </source>
</reference>
<keyword evidence="3" id="KW-1185">Reference proteome</keyword>
<dbReference type="SMART" id="SM00418">
    <property type="entry name" value="HTH_ARSR"/>
    <property type="match status" value="1"/>
</dbReference>
<dbReference type="SUPFAM" id="SSF89392">
    <property type="entry name" value="Prokaryotic lipoproteins and lipoprotein localization factors"/>
    <property type="match status" value="1"/>
</dbReference>
<dbReference type="Pfam" id="PF13412">
    <property type="entry name" value="HTH_24"/>
    <property type="match status" value="1"/>
</dbReference>
<dbReference type="InterPro" id="IPR036388">
    <property type="entry name" value="WH-like_DNA-bd_sf"/>
</dbReference>
<dbReference type="KEGG" id="mfk:E2N92_00375"/>
<sequence length="429" mass="47090">MLLREKILFTLAVLVLAADPVAAGAAGPVADADEVALRTVAAYEQAGSISATVAVHGPGDREEEILIRAEPPDCFRADLLHPEYHDGVGVVVVRDGLLWKYWPPTADFPATRGATTDNLSNVPGTYLETAVSALRSMTVGAAWTAEHDGRPVYLLRTAAPADPWPFPVETESLRILVDAGSMEIVQVEGIDRDGAVLLTAEFGEMTTGVSLPEDIFAFCLPKGIWQRVPPVTGAPLLNLAFFLSHLLFFASDLAVVFHAWPYLGYRQVSRENILENRTRRRIYEAIRSMPGAHMHMLSRLTGTNIGTLRYHLALLQDAGKIVAARTGGYVRYYENSGRYDENEMKILGSLRNEAKSTIISILFREPGLSRKEIAARLGISGPAVSRHLKHLCDDGTVEVGEDGRTIRYRLDARAGAFLDDVLRGKKKRY</sequence>
<dbReference type="AlphaFoldDB" id="A0A8G0ZW95"/>
<dbReference type="Gene3D" id="1.10.10.10">
    <property type="entry name" value="Winged helix-like DNA-binding domain superfamily/Winged helix DNA-binding domain"/>
    <property type="match status" value="2"/>
</dbReference>